<feature type="non-terminal residue" evidence="1">
    <location>
        <position position="88"/>
    </location>
</feature>
<dbReference type="EMBL" id="BTRK01000006">
    <property type="protein sequence ID" value="GMR57065.1"/>
    <property type="molecule type" value="Genomic_DNA"/>
</dbReference>
<evidence type="ECO:0000313" key="1">
    <source>
        <dbReference type="EMBL" id="GMR57065.1"/>
    </source>
</evidence>
<comment type="caution">
    <text evidence="1">The sequence shown here is derived from an EMBL/GenBank/DDBJ whole genome shotgun (WGS) entry which is preliminary data.</text>
</comment>
<proteinExistence type="predicted"/>
<reference evidence="2" key="1">
    <citation type="submission" date="2022-10" db="EMBL/GenBank/DDBJ databases">
        <title>Genome assembly of Pristionchus species.</title>
        <authorList>
            <person name="Yoshida K."/>
            <person name="Sommer R.J."/>
        </authorList>
    </citation>
    <scope>NUCLEOTIDE SEQUENCE [LARGE SCALE GENOMIC DNA]</scope>
    <source>
        <strain evidence="2">RS5460</strain>
    </source>
</reference>
<accession>A0AAN5D6Q7</accession>
<evidence type="ECO:0000313" key="2">
    <source>
        <dbReference type="Proteomes" id="UP001328107"/>
    </source>
</evidence>
<dbReference type="Proteomes" id="UP001328107">
    <property type="component" value="Unassembled WGS sequence"/>
</dbReference>
<organism evidence="1 2">
    <name type="scientific">Pristionchus mayeri</name>
    <dbReference type="NCBI Taxonomy" id="1317129"/>
    <lineage>
        <taxon>Eukaryota</taxon>
        <taxon>Metazoa</taxon>
        <taxon>Ecdysozoa</taxon>
        <taxon>Nematoda</taxon>
        <taxon>Chromadorea</taxon>
        <taxon>Rhabditida</taxon>
        <taxon>Rhabditina</taxon>
        <taxon>Diplogasteromorpha</taxon>
        <taxon>Diplogasteroidea</taxon>
        <taxon>Neodiplogasteridae</taxon>
        <taxon>Pristionchus</taxon>
    </lineage>
</organism>
<gene>
    <name evidence="1" type="ORF">PMAYCL1PPCAC_27260</name>
</gene>
<sequence length="88" mass="9488">EGSLLRGDRDEVVLLRVSGIALDGIRVSGHGADVSSVERERARFSRPRIDDLVGISCVRLGRRLVIGWSLLRACANSLASSVHVHATV</sequence>
<name>A0AAN5D6Q7_9BILA</name>
<feature type="non-terminal residue" evidence="1">
    <location>
        <position position="1"/>
    </location>
</feature>
<dbReference type="AlphaFoldDB" id="A0AAN5D6Q7"/>
<protein>
    <submittedName>
        <fullName evidence="1">Uncharacterized protein</fullName>
    </submittedName>
</protein>
<keyword evidence="2" id="KW-1185">Reference proteome</keyword>